<dbReference type="Proteomes" id="UP001321477">
    <property type="component" value="Chromosome"/>
</dbReference>
<feature type="coiled-coil region" evidence="1">
    <location>
        <begin position="73"/>
        <end position="135"/>
    </location>
</feature>
<proteinExistence type="predicted"/>
<evidence type="ECO:0000256" key="1">
    <source>
        <dbReference type="SAM" id="Coils"/>
    </source>
</evidence>
<sequence length="145" mass="15105">MSRIAEPGSPRTRGGRLRAFAAVLALVIGATGGVVANPAPAYAADYPTWPEVQQAKADTKAAARAVDQIIGLIGELEANVAAARAEAERRTEELFVAQQAYDDAVRRADDIQAQADEAQAAADEAESNAGQLAAQLYRTGGRISA</sequence>
<dbReference type="EMBL" id="AP027734">
    <property type="protein sequence ID" value="BDZ55418.1"/>
    <property type="molecule type" value="Genomic_DNA"/>
</dbReference>
<protein>
    <submittedName>
        <fullName evidence="2">Uncharacterized protein</fullName>
    </submittedName>
</protein>
<evidence type="ECO:0000313" key="2">
    <source>
        <dbReference type="EMBL" id="BDZ55418.1"/>
    </source>
</evidence>
<name>A0ABM8H3N6_9MICO</name>
<evidence type="ECO:0000313" key="3">
    <source>
        <dbReference type="Proteomes" id="UP001321477"/>
    </source>
</evidence>
<reference evidence="3" key="1">
    <citation type="journal article" date="2019" name="Int. J. Syst. Evol. Microbiol.">
        <title>The Global Catalogue of Microorganisms (GCM) 10K type strain sequencing project: providing services to taxonomists for standard genome sequencing and annotation.</title>
        <authorList>
            <consortium name="The Broad Institute Genomics Platform"/>
            <consortium name="The Broad Institute Genome Sequencing Center for Infectious Disease"/>
            <person name="Wu L."/>
            <person name="Ma J."/>
        </authorList>
    </citation>
    <scope>NUCLEOTIDE SEQUENCE [LARGE SCALE GENOMIC DNA]</scope>
    <source>
        <strain evidence="3">NBRC 109019</strain>
    </source>
</reference>
<dbReference type="RefSeq" id="WP_286329039.1">
    <property type="nucleotide sequence ID" value="NZ_AP027734.1"/>
</dbReference>
<gene>
    <name evidence="2" type="ORF">GCM10025870_24910</name>
</gene>
<accession>A0ABM8H3N6</accession>
<keyword evidence="1" id="KW-0175">Coiled coil</keyword>
<keyword evidence="3" id="KW-1185">Reference proteome</keyword>
<organism evidence="2 3">
    <name type="scientific">Agromyces marinus</name>
    <dbReference type="NCBI Taxonomy" id="1389020"/>
    <lineage>
        <taxon>Bacteria</taxon>
        <taxon>Bacillati</taxon>
        <taxon>Actinomycetota</taxon>
        <taxon>Actinomycetes</taxon>
        <taxon>Micrococcales</taxon>
        <taxon>Microbacteriaceae</taxon>
        <taxon>Agromyces</taxon>
    </lineage>
</organism>